<name>F9UBQ2_9GAMM</name>
<evidence type="ECO:0000313" key="3">
    <source>
        <dbReference type="Proteomes" id="UP000005459"/>
    </source>
</evidence>
<reference evidence="2 3" key="1">
    <citation type="submission" date="2011-06" db="EMBL/GenBank/DDBJ databases">
        <title>The draft genome of Thiocapsa marina 5811.</title>
        <authorList>
            <consortium name="US DOE Joint Genome Institute (JGI-PGF)"/>
            <person name="Lucas S."/>
            <person name="Han J."/>
            <person name="Cheng J.-F."/>
            <person name="Goodwin L."/>
            <person name="Pitluck S."/>
            <person name="Peters L."/>
            <person name="Land M.L."/>
            <person name="Hauser L."/>
            <person name="Vogl K."/>
            <person name="Liu Z."/>
            <person name="Imhoff J."/>
            <person name="Thiel V."/>
            <person name="Frigaard N.-U."/>
            <person name="Bryant D."/>
            <person name="Woyke T.J."/>
        </authorList>
    </citation>
    <scope>NUCLEOTIDE SEQUENCE [LARGE SCALE GENOMIC DNA]</scope>
    <source>
        <strain evidence="2 3">5811</strain>
    </source>
</reference>
<dbReference type="RefSeq" id="WP_007193229.1">
    <property type="nucleotide sequence ID" value="NZ_AFWV01000007.1"/>
</dbReference>
<sequence length="73" mass="7460">MISCTTLRSTVVVSAGLLLSGVLLLVIAETAGLPVPTAHLALLAVLGGAVTLGLGFALAVSPWSRHHFDNCEH</sequence>
<dbReference type="Proteomes" id="UP000005459">
    <property type="component" value="Unassembled WGS sequence"/>
</dbReference>
<feature type="transmembrane region" description="Helical" evidence="1">
    <location>
        <begin position="40"/>
        <end position="60"/>
    </location>
</feature>
<keyword evidence="1" id="KW-1133">Transmembrane helix</keyword>
<gene>
    <name evidence="2" type="ORF">ThimaDRAFT_2354</name>
</gene>
<dbReference type="EMBL" id="AFWV01000007">
    <property type="protein sequence ID" value="EGV18370.1"/>
    <property type="molecule type" value="Genomic_DNA"/>
</dbReference>
<dbReference type="AlphaFoldDB" id="F9UBQ2"/>
<evidence type="ECO:0000256" key="1">
    <source>
        <dbReference type="SAM" id="Phobius"/>
    </source>
</evidence>
<keyword evidence="1" id="KW-0812">Transmembrane</keyword>
<protein>
    <submittedName>
        <fullName evidence="2">Uncharacterized protein</fullName>
    </submittedName>
</protein>
<organism evidence="2 3">
    <name type="scientific">Thiocapsa marina 5811</name>
    <dbReference type="NCBI Taxonomy" id="768671"/>
    <lineage>
        <taxon>Bacteria</taxon>
        <taxon>Pseudomonadati</taxon>
        <taxon>Pseudomonadota</taxon>
        <taxon>Gammaproteobacteria</taxon>
        <taxon>Chromatiales</taxon>
        <taxon>Chromatiaceae</taxon>
        <taxon>Thiocapsa</taxon>
    </lineage>
</organism>
<evidence type="ECO:0000313" key="2">
    <source>
        <dbReference type="EMBL" id="EGV18370.1"/>
    </source>
</evidence>
<dbReference type="eggNOG" id="ENOG502ZMMJ">
    <property type="taxonomic scope" value="Bacteria"/>
</dbReference>
<proteinExistence type="predicted"/>
<accession>F9UBQ2</accession>
<keyword evidence="3" id="KW-1185">Reference proteome</keyword>
<keyword evidence="1" id="KW-0472">Membrane</keyword>